<evidence type="ECO:0000256" key="9">
    <source>
        <dbReference type="ARBA" id="ARBA00023136"/>
    </source>
</evidence>
<evidence type="ECO:0000256" key="10">
    <source>
        <dbReference type="ARBA" id="ARBA00023310"/>
    </source>
</evidence>
<dbReference type="GeneTree" id="ENSGT01030000234773"/>
<accession>A0A8C7U541</accession>
<name>A0A8C7U541_ONCMY</name>
<sequence length="91" mass="10185">MSRVTILASKALVGALGVGYTMFSVISPGEERKKELIQHFPEANPVRMEDTKRRNALVMQSLKDAAEDSDLDRAFEVARNGPWVCRKGHQK</sequence>
<protein>
    <recommendedName>
        <fullName evidence="4">Ubiquinol-cytochrome-c reductase complex assembly factor 3</fullName>
    </recommendedName>
</protein>
<evidence type="ECO:0000256" key="4">
    <source>
        <dbReference type="ARBA" id="ARBA00016475"/>
    </source>
</evidence>
<evidence type="ECO:0000256" key="8">
    <source>
        <dbReference type="ARBA" id="ARBA00023128"/>
    </source>
</evidence>
<evidence type="ECO:0000256" key="11">
    <source>
        <dbReference type="SAM" id="Phobius"/>
    </source>
</evidence>
<dbReference type="GO" id="GO:0006754">
    <property type="term" value="P:ATP biosynthetic process"/>
    <property type="evidence" value="ECO:0007669"/>
    <property type="project" value="UniProtKB-KW"/>
</dbReference>
<evidence type="ECO:0000313" key="12">
    <source>
        <dbReference type="Ensembl" id="ENSOMYP00000093213.1"/>
    </source>
</evidence>
<keyword evidence="5 11" id="KW-0812">Transmembrane</keyword>
<keyword evidence="13" id="KW-1185">Reference proteome</keyword>
<keyword evidence="8" id="KW-0496">Mitochondrion</keyword>
<reference evidence="12" key="3">
    <citation type="submission" date="2025-09" db="UniProtKB">
        <authorList>
            <consortium name="Ensembl"/>
        </authorList>
    </citation>
    <scope>IDENTIFICATION</scope>
</reference>
<keyword evidence="10" id="KW-0066">ATP synthesis</keyword>
<evidence type="ECO:0000256" key="3">
    <source>
        <dbReference type="ARBA" id="ARBA00006970"/>
    </source>
</evidence>
<reference evidence="12" key="1">
    <citation type="submission" date="2020-07" db="EMBL/GenBank/DDBJ databases">
        <title>A long reads based de novo assembly of the rainbow trout Arlee double haploid line genome.</title>
        <authorList>
            <person name="Gao G."/>
            <person name="Palti Y."/>
        </authorList>
    </citation>
    <scope>NUCLEOTIDE SEQUENCE [LARGE SCALE GENOMIC DNA]</scope>
</reference>
<dbReference type="Ensembl" id="ENSOMYT00000101376.2">
    <property type="protein sequence ID" value="ENSOMYP00000093213.1"/>
    <property type="gene ID" value="ENSOMYG00000042707.2"/>
</dbReference>
<dbReference type="GO" id="GO:0005743">
    <property type="term" value="C:mitochondrial inner membrane"/>
    <property type="evidence" value="ECO:0007669"/>
    <property type="project" value="UniProtKB-SubCell"/>
</dbReference>
<reference evidence="12" key="2">
    <citation type="submission" date="2025-08" db="UniProtKB">
        <authorList>
            <consortium name="Ensembl"/>
        </authorList>
    </citation>
    <scope>IDENTIFICATION</scope>
</reference>
<dbReference type="Pfam" id="PF15141">
    <property type="entry name" value="UQCC3"/>
    <property type="match status" value="1"/>
</dbReference>
<proteinExistence type="inferred from homology"/>
<keyword evidence="9 11" id="KW-0472">Membrane</keyword>
<evidence type="ECO:0000256" key="7">
    <source>
        <dbReference type="ARBA" id="ARBA00022989"/>
    </source>
</evidence>
<dbReference type="InterPro" id="IPR027896">
    <property type="entry name" value="UQCC3"/>
</dbReference>
<comment type="subcellular location">
    <subcellularLocation>
        <location evidence="2">Mitochondrion inner membrane</location>
        <topology evidence="2">Single-pass membrane protein</topology>
    </subcellularLocation>
</comment>
<dbReference type="AlphaFoldDB" id="A0A8C7U541"/>
<dbReference type="GO" id="GO:0034551">
    <property type="term" value="P:mitochondrial respiratory chain complex III assembly"/>
    <property type="evidence" value="ECO:0007669"/>
    <property type="project" value="InterPro"/>
</dbReference>
<keyword evidence="6" id="KW-0999">Mitochondrion inner membrane</keyword>
<keyword evidence="7 11" id="KW-1133">Transmembrane helix</keyword>
<evidence type="ECO:0000256" key="2">
    <source>
        <dbReference type="ARBA" id="ARBA00004434"/>
    </source>
</evidence>
<feature type="transmembrane region" description="Helical" evidence="11">
    <location>
        <begin position="6"/>
        <end position="26"/>
    </location>
</feature>
<comment type="similarity">
    <text evidence="3">Belongs to the UQCC3 family.</text>
</comment>
<evidence type="ECO:0000256" key="1">
    <source>
        <dbReference type="ARBA" id="ARBA00002879"/>
    </source>
</evidence>
<dbReference type="PANTHER" id="PTHR36465:SF1">
    <property type="entry name" value="UBIQUINOL-CYTOCHROME-C REDUCTASE COMPLEX ASSEMBLY FACTOR 3"/>
    <property type="match status" value="1"/>
</dbReference>
<comment type="function">
    <text evidence="1">Required for the assembly of the ubiquinol-cytochrome c reductase complex (mitochondrial respiratory chain complex III or cytochrome b-c1 complex), mediating cytochrome b recruitment and probably stabilization within the complex. Thereby, plays an important role in ATP production by mitochondria. Cardiolipin-binding protein, it may also control the cardiolipin composition of mitochondria membranes and their morphology.</text>
</comment>
<evidence type="ECO:0000256" key="5">
    <source>
        <dbReference type="ARBA" id="ARBA00022692"/>
    </source>
</evidence>
<dbReference type="Proteomes" id="UP000694395">
    <property type="component" value="Chromosome 8"/>
</dbReference>
<evidence type="ECO:0000313" key="13">
    <source>
        <dbReference type="Proteomes" id="UP000694395"/>
    </source>
</evidence>
<evidence type="ECO:0000256" key="6">
    <source>
        <dbReference type="ARBA" id="ARBA00022792"/>
    </source>
</evidence>
<dbReference type="PANTHER" id="PTHR36465">
    <property type="entry name" value="UBIQUINOL-CYTOCHROME-C REDUCTASE COMPLEX ASSEMBLY FACTOR 3"/>
    <property type="match status" value="1"/>
</dbReference>
<organism evidence="12 13">
    <name type="scientific">Oncorhynchus mykiss</name>
    <name type="common">Rainbow trout</name>
    <name type="synonym">Salmo gairdneri</name>
    <dbReference type="NCBI Taxonomy" id="8022"/>
    <lineage>
        <taxon>Eukaryota</taxon>
        <taxon>Metazoa</taxon>
        <taxon>Chordata</taxon>
        <taxon>Craniata</taxon>
        <taxon>Vertebrata</taxon>
        <taxon>Euteleostomi</taxon>
        <taxon>Actinopterygii</taxon>
        <taxon>Neopterygii</taxon>
        <taxon>Teleostei</taxon>
        <taxon>Protacanthopterygii</taxon>
        <taxon>Salmoniformes</taxon>
        <taxon>Salmonidae</taxon>
        <taxon>Salmoninae</taxon>
        <taxon>Oncorhynchus</taxon>
    </lineage>
</organism>